<protein>
    <submittedName>
        <fullName evidence="1">16455_t:CDS:1</fullName>
    </submittedName>
</protein>
<proteinExistence type="predicted"/>
<accession>A0A9W4WN09</accession>
<keyword evidence="2" id="KW-1185">Reference proteome</keyword>
<organism evidence="1 2">
    <name type="scientific">Funneliformis geosporum</name>
    <dbReference type="NCBI Taxonomy" id="1117311"/>
    <lineage>
        <taxon>Eukaryota</taxon>
        <taxon>Fungi</taxon>
        <taxon>Fungi incertae sedis</taxon>
        <taxon>Mucoromycota</taxon>
        <taxon>Glomeromycotina</taxon>
        <taxon>Glomeromycetes</taxon>
        <taxon>Glomerales</taxon>
        <taxon>Glomeraceae</taxon>
        <taxon>Funneliformis</taxon>
    </lineage>
</organism>
<dbReference type="SUPFAM" id="SSF52047">
    <property type="entry name" value="RNI-like"/>
    <property type="match status" value="1"/>
</dbReference>
<sequence>MDQTKAVSKNTPPHIPTECFQCIFSFIEDDYQTLYSILLVNRTWCQNVIPILWKKPFTLSCDAEPSSFWKIITIYLSYLPDDFVDIPEMQNIKQCTYKQSTIFDYVSFLKELNFKKLYEAISRWATENRIFVSKEDEVDLDLERLSFGESVMNRDIENNNSWSGPEYYHDMIDSVEMPIDKSLVNKKLMIAKKFCLYLMSLCRNFELLALDTRGWSRGFSITSRDYISLPCFPGASECLSKVTEFVLCGEFEKADILDTMATYCKDIRFLTVIDSYHSSPHSIANLINAQNGLASITWVSGGENASPILRSFVTQSKSLKTVNLLRAYTRDYDAYEGLAACKNLENLKFTECNHASLHMKALANADFPRLKTIEISDPLSYEDEDDEDFDPPSLEYTSLIHNAGKHLEEIRLYLELHFYPGIIETIAYNCPNLTLFYGSVKNDEQIIELIKLLNGCKKLEELVIYGSSRSSLFPVDNMLAQIGQSIPESLEYLDLSRWTFSGKSLNQFLINCKAKLRHMSWHCFFNCEEHKEAIDRYASDRGISVREFRVGSYCGYVWQRPVCHVLVDFEFPE</sequence>
<dbReference type="PANTHER" id="PTHR16134">
    <property type="entry name" value="F-BOX/TPR REPEAT PROTEIN POF3"/>
    <property type="match status" value="1"/>
</dbReference>
<dbReference type="AlphaFoldDB" id="A0A9W4WN09"/>
<evidence type="ECO:0000313" key="2">
    <source>
        <dbReference type="Proteomes" id="UP001153678"/>
    </source>
</evidence>
<gene>
    <name evidence="1" type="ORF">FWILDA_LOCUS6408</name>
</gene>
<dbReference type="Gene3D" id="3.80.10.10">
    <property type="entry name" value="Ribonuclease Inhibitor"/>
    <property type="match status" value="1"/>
</dbReference>
<reference evidence="1" key="1">
    <citation type="submission" date="2022-08" db="EMBL/GenBank/DDBJ databases">
        <authorList>
            <person name="Kallberg Y."/>
            <person name="Tangrot J."/>
            <person name="Rosling A."/>
        </authorList>
    </citation>
    <scope>NUCLEOTIDE SEQUENCE</scope>
    <source>
        <strain evidence="1">Wild A</strain>
    </source>
</reference>
<dbReference type="EMBL" id="CAMKVN010001156">
    <property type="protein sequence ID" value="CAI2174075.1"/>
    <property type="molecule type" value="Genomic_DNA"/>
</dbReference>
<evidence type="ECO:0000313" key="1">
    <source>
        <dbReference type="EMBL" id="CAI2174075.1"/>
    </source>
</evidence>
<dbReference type="Proteomes" id="UP001153678">
    <property type="component" value="Unassembled WGS sequence"/>
</dbReference>
<dbReference type="PANTHER" id="PTHR16134:SF119">
    <property type="entry name" value="AT02038P-RELATED"/>
    <property type="match status" value="1"/>
</dbReference>
<comment type="caution">
    <text evidence="1">The sequence shown here is derived from an EMBL/GenBank/DDBJ whole genome shotgun (WGS) entry which is preliminary data.</text>
</comment>
<name>A0A9W4WN09_9GLOM</name>
<dbReference type="OrthoDB" id="2431551at2759"/>
<dbReference type="InterPro" id="IPR032675">
    <property type="entry name" value="LRR_dom_sf"/>
</dbReference>